<evidence type="ECO:0000313" key="1">
    <source>
        <dbReference type="EMBL" id="WUI84300.1"/>
    </source>
</evidence>
<gene>
    <name evidence="1" type="ORF">OG375_08260</name>
</gene>
<evidence type="ECO:0000313" key="2">
    <source>
        <dbReference type="Proteomes" id="UP001346877"/>
    </source>
</evidence>
<proteinExistence type="predicted"/>
<keyword evidence="2" id="KW-1185">Reference proteome</keyword>
<dbReference type="RefSeq" id="WP_328374259.1">
    <property type="nucleotide sequence ID" value="NZ_CP107936.1"/>
</dbReference>
<reference evidence="1 2" key="1">
    <citation type="submission" date="2022-10" db="EMBL/GenBank/DDBJ databases">
        <title>The complete genomes of actinobacterial strains from the NBC collection.</title>
        <authorList>
            <person name="Joergensen T.S."/>
            <person name="Alvarez Arevalo M."/>
            <person name="Sterndorff E.B."/>
            <person name="Faurdal D."/>
            <person name="Vuksanovic O."/>
            <person name="Mourched A.-S."/>
            <person name="Charusanti P."/>
            <person name="Shaw S."/>
            <person name="Blin K."/>
            <person name="Weber T."/>
        </authorList>
    </citation>
    <scope>NUCLEOTIDE SEQUENCE [LARGE SCALE GENOMIC DNA]</scope>
    <source>
        <strain evidence="1 2">NBC_00396</strain>
    </source>
</reference>
<name>A0ABZ1PKV9_9ACTN</name>
<dbReference type="Gene3D" id="2.40.30.10">
    <property type="entry name" value="Translation factors"/>
    <property type="match status" value="1"/>
</dbReference>
<dbReference type="Proteomes" id="UP001346877">
    <property type="component" value="Chromosome"/>
</dbReference>
<accession>A0ABZ1PKV9</accession>
<protein>
    <submittedName>
        <fullName evidence="1">Uncharacterized protein</fullName>
    </submittedName>
</protein>
<dbReference type="EMBL" id="CP107941">
    <property type="protein sequence ID" value="WUI84300.1"/>
    <property type="molecule type" value="Genomic_DNA"/>
</dbReference>
<organism evidence="1 2">
    <name type="scientific">Micromonospora zamorensis</name>
    <dbReference type="NCBI Taxonomy" id="709883"/>
    <lineage>
        <taxon>Bacteria</taxon>
        <taxon>Bacillati</taxon>
        <taxon>Actinomycetota</taxon>
        <taxon>Actinomycetes</taxon>
        <taxon>Micromonosporales</taxon>
        <taxon>Micromonosporaceae</taxon>
        <taxon>Micromonospora</taxon>
    </lineage>
</organism>
<sequence length="50" mass="5140">MSTSTVEPVALQYRFFAAHVVRARRVGASLVRVTFGGADLTASAASTVGG</sequence>